<evidence type="ECO:0000256" key="2">
    <source>
        <dbReference type="ARBA" id="ARBA00010617"/>
    </source>
</evidence>
<proteinExistence type="inferred from homology"/>
<dbReference type="Pfam" id="PF00067">
    <property type="entry name" value="p450"/>
    <property type="match status" value="1"/>
</dbReference>
<evidence type="ECO:0000256" key="3">
    <source>
        <dbReference type="ARBA" id="ARBA00022617"/>
    </source>
</evidence>
<dbReference type="AlphaFoldDB" id="A0AAD7Z3Q3"/>
<comment type="caution">
    <text evidence="9">The sequence shown here is derived from an EMBL/GenBank/DDBJ whole genome shotgun (WGS) entry which is preliminary data.</text>
</comment>
<feature type="binding site" description="axial binding residue" evidence="8">
    <location>
        <position position="395"/>
    </location>
    <ligand>
        <name>heme</name>
        <dbReference type="ChEBI" id="CHEBI:30413"/>
    </ligand>
    <ligandPart>
        <name>Fe</name>
        <dbReference type="ChEBI" id="CHEBI:18248"/>
    </ligandPart>
</feature>
<evidence type="ECO:0000256" key="1">
    <source>
        <dbReference type="ARBA" id="ARBA00001971"/>
    </source>
</evidence>
<dbReference type="GO" id="GO:0020037">
    <property type="term" value="F:heme binding"/>
    <property type="evidence" value="ECO:0007669"/>
    <property type="project" value="InterPro"/>
</dbReference>
<dbReference type="PRINTS" id="PR00463">
    <property type="entry name" value="EP450I"/>
</dbReference>
<evidence type="ECO:0000256" key="4">
    <source>
        <dbReference type="ARBA" id="ARBA00022723"/>
    </source>
</evidence>
<name>A0AAD7Z3Q3_MYTSE</name>
<evidence type="ECO:0000256" key="8">
    <source>
        <dbReference type="PIRSR" id="PIRSR602401-1"/>
    </source>
</evidence>
<comment type="cofactor">
    <cofactor evidence="1 8">
        <name>heme</name>
        <dbReference type="ChEBI" id="CHEBI:30413"/>
    </cofactor>
</comment>
<evidence type="ECO:0000256" key="7">
    <source>
        <dbReference type="ARBA" id="ARBA00023033"/>
    </source>
</evidence>
<keyword evidence="6 8" id="KW-0408">Iron</keyword>
<dbReference type="InterPro" id="IPR036396">
    <property type="entry name" value="Cyt_P450_sf"/>
</dbReference>
<evidence type="ECO:0000313" key="9">
    <source>
        <dbReference type="EMBL" id="KAJ8735682.1"/>
    </source>
</evidence>
<gene>
    <name evidence="9" type="ORF">PYW07_007302</name>
</gene>
<evidence type="ECO:0008006" key="11">
    <source>
        <dbReference type="Google" id="ProtNLM"/>
    </source>
</evidence>
<sequence length="450" mass="52637">MKLGREYSKKWKGIYRIWVWPLGAVVIYNPEDIELVMSSMKYNEKSMVYSILRPWLQDGLLLSNGSKWQERRKILTPAFHFKILHQFCDIIEENTQRFLEKLRETAGQPIDIVPVLSEYMLDSICETAMGTKLTEDTSGAGKSYKKAIYDLGHVFYQRFINIYLYPDFIFNLTPLGRKQRKYVKTVKNFTEKVISQRRAYVNKYGFNVFDDTADNDEVYAYKKKKKVAMLDLLLSAEKEGLIDKEGIQEEVDTFMFEGHDTTATGLTFLFMLLANNKDAQDKIVTELKEIYGDSDRKVRMEDLPKMKYIERCIKESLRLYPPVHFISRKLKDTTVLSNYTLPPNTHCHIPIYDLHHREDLFEDAEEFIPDRFLPENCEKRHAYAYIPFAAGPRNCIGQKFALQEMKIAVAAVLREFELKPVTKPSDIEFMADLVLRNNGPVRVTFVKRQQ</sequence>
<evidence type="ECO:0000256" key="6">
    <source>
        <dbReference type="ARBA" id="ARBA00023004"/>
    </source>
</evidence>
<dbReference type="EMBL" id="JARGEI010000002">
    <property type="protein sequence ID" value="KAJ8735682.1"/>
    <property type="molecule type" value="Genomic_DNA"/>
</dbReference>
<comment type="similarity">
    <text evidence="2">Belongs to the cytochrome P450 family.</text>
</comment>
<keyword evidence="7" id="KW-0503">Monooxygenase</keyword>
<evidence type="ECO:0000256" key="5">
    <source>
        <dbReference type="ARBA" id="ARBA00023002"/>
    </source>
</evidence>
<evidence type="ECO:0000313" key="10">
    <source>
        <dbReference type="Proteomes" id="UP001231518"/>
    </source>
</evidence>
<keyword evidence="5" id="KW-0560">Oxidoreductase</keyword>
<dbReference type="SUPFAM" id="SSF48264">
    <property type="entry name" value="Cytochrome P450"/>
    <property type="match status" value="1"/>
</dbReference>
<dbReference type="GO" id="GO:0016705">
    <property type="term" value="F:oxidoreductase activity, acting on paired donors, with incorporation or reduction of molecular oxygen"/>
    <property type="evidence" value="ECO:0007669"/>
    <property type="project" value="InterPro"/>
</dbReference>
<dbReference type="InterPro" id="IPR002401">
    <property type="entry name" value="Cyt_P450_E_grp-I"/>
</dbReference>
<keyword evidence="3 8" id="KW-0349">Heme</keyword>
<protein>
    <recommendedName>
        <fullName evidence="11">Cytochrome P450</fullName>
    </recommendedName>
</protein>
<organism evidence="9 10">
    <name type="scientific">Mythimna separata</name>
    <name type="common">Oriental armyworm</name>
    <name type="synonym">Pseudaletia separata</name>
    <dbReference type="NCBI Taxonomy" id="271217"/>
    <lineage>
        <taxon>Eukaryota</taxon>
        <taxon>Metazoa</taxon>
        <taxon>Ecdysozoa</taxon>
        <taxon>Arthropoda</taxon>
        <taxon>Hexapoda</taxon>
        <taxon>Insecta</taxon>
        <taxon>Pterygota</taxon>
        <taxon>Neoptera</taxon>
        <taxon>Endopterygota</taxon>
        <taxon>Lepidoptera</taxon>
        <taxon>Glossata</taxon>
        <taxon>Ditrysia</taxon>
        <taxon>Noctuoidea</taxon>
        <taxon>Noctuidae</taxon>
        <taxon>Noctuinae</taxon>
        <taxon>Hadenini</taxon>
        <taxon>Mythimna</taxon>
    </lineage>
</organism>
<keyword evidence="4 8" id="KW-0479">Metal-binding</keyword>
<dbReference type="Proteomes" id="UP001231518">
    <property type="component" value="Chromosome 2"/>
</dbReference>
<dbReference type="CDD" id="cd20628">
    <property type="entry name" value="CYP4"/>
    <property type="match status" value="1"/>
</dbReference>
<dbReference type="InterPro" id="IPR050196">
    <property type="entry name" value="Cytochrome_P450_Monoox"/>
</dbReference>
<accession>A0AAD7Z3Q3</accession>
<dbReference type="GO" id="GO:0004497">
    <property type="term" value="F:monooxygenase activity"/>
    <property type="evidence" value="ECO:0007669"/>
    <property type="project" value="UniProtKB-KW"/>
</dbReference>
<reference evidence="9" key="1">
    <citation type="submission" date="2023-03" db="EMBL/GenBank/DDBJ databases">
        <title>Chromosome-level genomes of two armyworms, Mythimna separata and Mythimna loreyi, provide insights into the biosynthesis and reception of sex pheromones.</title>
        <authorList>
            <person name="Zhao H."/>
        </authorList>
    </citation>
    <scope>NUCLEOTIDE SEQUENCE</scope>
    <source>
        <strain evidence="9">BeijingLab</strain>
        <tissue evidence="9">Pupa</tissue>
    </source>
</reference>
<dbReference type="Gene3D" id="1.10.630.10">
    <property type="entry name" value="Cytochrome P450"/>
    <property type="match status" value="1"/>
</dbReference>
<dbReference type="PANTHER" id="PTHR24291:SF105">
    <property type="entry name" value="CYTOCHROME P450 4P1-RELATED"/>
    <property type="match status" value="1"/>
</dbReference>
<dbReference type="PRINTS" id="PR00385">
    <property type="entry name" value="P450"/>
</dbReference>
<dbReference type="GO" id="GO:0005506">
    <property type="term" value="F:iron ion binding"/>
    <property type="evidence" value="ECO:0007669"/>
    <property type="project" value="InterPro"/>
</dbReference>
<dbReference type="PANTHER" id="PTHR24291">
    <property type="entry name" value="CYTOCHROME P450 FAMILY 4"/>
    <property type="match status" value="1"/>
</dbReference>
<keyword evidence="10" id="KW-1185">Reference proteome</keyword>
<dbReference type="InterPro" id="IPR001128">
    <property type="entry name" value="Cyt_P450"/>
</dbReference>